<feature type="domain" description="BHLH" evidence="6">
    <location>
        <begin position="11"/>
        <end position="62"/>
    </location>
</feature>
<dbReference type="GeneID" id="111457231"/>
<dbReference type="Gene3D" id="4.10.280.10">
    <property type="entry name" value="Helix-loop-helix DNA-binding domain"/>
    <property type="match status" value="1"/>
</dbReference>
<evidence type="ECO:0000256" key="5">
    <source>
        <dbReference type="SAM" id="Coils"/>
    </source>
</evidence>
<reference evidence="8" key="1">
    <citation type="submission" date="2025-08" db="UniProtKB">
        <authorList>
            <consortium name="RefSeq"/>
        </authorList>
    </citation>
    <scope>IDENTIFICATION</scope>
    <source>
        <tissue evidence="8">Young leaves</tissue>
    </source>
</reference>
<proteinExistence type="predicted"/>
<evidence type="ECO:0000256" key="3">
    <source>
        <dbReference type="ARBA" id="ARBA00023163"/>
    </source>
</evidence>
<dbReference type="Proteomes" id="UP000504609">
    <property type="component" value="Unplaced"/>
</dbReference>
<dbReference type="AlphaFoldDB" id="A0A6J1GVE3"/>
<keyword evidence="2" id="KW-0805">Transcription regulation</keyword>
<organism evidence="7 8">
    <name type="scientific">Cucurbita moschata</name>
    <name type="common">Winter crookneck squash</name>
    <name type="synonym">Cucurbita pepo var. moschata</name>
    <dbReference type="NCBI Taxonomy" id="3662"/>
    <lineage>
        <taxon>Eukaryota</taxon>
        <taxon>Viridiplantae</taxon>
        <taxon>Streptophyta</taxon>
        <taxon>Embryophyta</taxon>
        <taxon>Tracheophyta</taxon>
        <taxon>Spermatophyta</taxon>
        <taxon>Magnoliopsida</taxon>
        <taxon>eudicotyledons</taxon>
        <taxon>Gunneridae</taxon>
        <taxon>Pentapetalae</taxon>
        <taxon>rosids</taxon>
        <taxon>fabids</taxon>
        <taxon>Cucurbitales</taxon>
        <taxon>Cucurbitaceae</taxon>
        <taxon>Cucurbiteae</taxon>
        <taxon>Cucurbita</taxon>
    </lineage>
</organism>
<keyword evidence="3" id="KW-0804">Transcription</keyword>
<dbReference type="KEGG" id="cmos:111457231"/>
<dbReference type="PANTHER" id="PTHR13935">
    <property type="entry name" value="ACHAETE-SCUTE TRANSCRIPTION FACTOR-RELATED"/>
    <property type="match status" value="1"/>
</dbReference>
<accession>A0A6J1GVE3</accession>
<evidence type="ECO:0000313" key="7">
    <source>
        <dbReference type="Proteomes" id="UP000504609"/>
    </source>
</evidence>
<dbReference type="InterPro" id="IPR011598">
    <property type="entry name" value="bHLH_dom"/>
</dbReference>
<dbReference type="GO" id="GO:0046983">
    <property type="term" value="F:protein dimerization activity"/>
    <property type="evidence" value="ECO:0007669"/>
    <property type="project" value="InterPro"/>
</dbReference>
<evidence type="ECO:0000256" key="4">
    <source>
        <dbReference type="ARBA" id="ARBA00023242"/>
    </source>
</evidence>
<dbReference type="RefSeq" id="XP_022955189.1">
    <property type="nucleotide sequence ID" value="XM_023099421.1"/>
</dbReference>
<gene>
    <name evidence="8" type="primary">LOC111457231</name>
</gene>
<dbReference type="PANTHER" id="PTHR13935:SF90">
    <property type="entry name" value="TRANSCRIPTION FACTOR BHLH162"/>
    <property type="match status" value="1"/>
</dbReference>
<dbReference type="InterPro" id="IPR036638">
    <property type="entry name" value="HLH_DNA-bd_sf"/>
</dbReference>
<dbReference type="GO" id="GO:0000977">
    <property type="term" value="F:RNA polymerase II transcription regulatory region sequence-specific DNA binding"/>
    <property type="evidence" value="ECO:0007669"/>
    <property type="project" value="TreeGrafter"/>
</dbReference>
<protein>
    <submittedName>
        <fullName evidence="8">Transcription factor bHLH162-like</fullName>
    </submittedName>
</protein>
<keyword evidence="7" id="KW-1185">Reference proteome</keyword>
<name>A0A6J1GVE3_CUCMO</name>
<evidence type="ECO:0000256" key="1">
    <source>
        <dbReference type="ARBA" id="ARBA00004123"/>
    </source>
</evidence>
<dbReference type="GO" id="GO:0090575">
    <property type="term" value="C:RNA polymerase II transcription regulator complex"/>
    <property type="evidence" value="ECO:0007669"/>
    <property type="project" value="TreeGrafter"/>
</dbReference>
<dbReference type="SUPFAM" id="SSF47459">
    <property type="entry name" value="HLH, helix-loop-helix DNA-binding domain"/>
    <property type="match status" value="1"/>
</dbReference>
<keyword evidence="5" id="KW-0175">Coiled coil</keyword>
<evidence type="ECO:0000259" key="6">
    <source>
        <dbReference type="PROSITE" id="PS50888"/>
    </source>
</evidence>
<comment type="subcellular location">
    <subcellularLocation>
        <location evidence="1">Nucleus</location>
    </subcellularLocation>
</comment>
<keyword evidence="4" id="KW-0539">Nucleus</keyword>
<dbReference type="InterPro" id="IPR015660">
    <property type="entry name" value="MASH1/Ascl1a-like"/>
</dbReference>
<sequence length="178" mass="20490">MANNSIHNPSVSRSDLKLIEKNRGEEMKALFSRLHSLVPNKSEGETMLSDQIENATNYINQLKENVEKLKEKKEKLMRLGEESTMVQVEARIVGSSLEFLLTTRFDYHSILRQILQLLQENGTEIVHINRSTVTDRIFHKIIVQMVGEGMNSERAEGERICEIVKKFVSQYKDGQNID</sequence>
<dbReference type="GO" id="GO:0000981">
    <property type="term" value="F:DNA-binding transcription factor activity, RNA polymerase II-specific"/>
    <property type="evidence" value="ECO:0007669"/>
    <property type="project" value="TreeGrafter"/>
</dbReference>
<feature type="coiled-coil region" evidence="5">
    <location>
        <begin position="52"/>
        <end position="82"/>
    </location>
</feature>
<evidence type="ECO:0000313" key="8">
    <source>
        <dbReference type="RefSeq" id="XP_022955189.1"/>
    </source>
</evidence>
<dbReference type="PROSITE" id="PS50888">
    <property type="entry name" value="BHLH"/>
    <property type="match status" value="1"/>
</dbReference>
<evidence type="ECO:0000256" key="2">
    <source>
        <dbReference type="ARBA" id="ARBA00023015"/>
    </source>
</evidence>